<proteinExistence type="predicted"/>
<dbReference type="EMBL" id="JACOPL010000001">
    <property type="protein sequence ID" value="MBC5723877.1"/>
    <property type="molecule type" value="Genomic_DNA"/>
</dbReference>
<gene>
    <name evidence="2" type="ORF">H8S45_00095</name>
</gene>
<evidence type="ECO:0000313" key="2">
    <source>
        <dbReference type="EMBL" id="MBC5723877.1"/>
    </source>
</evidence>
<evidence type="ECO:0000313" key="3">
    <source>
        <dbReference type="Proteomes" id="UP000606499"/>
    </source>
</evidence>
<keyword evidence="3" id="KW-1185">Reference proteome</keyword>
<keyword evidence="1" id="KW-0812">Transmembrane</keyword>
<keyword evidence="1" id="KW-1133">Transmembrane helix</keyword>
<evidence type="ECO:0000256" key="1">
    <source>
        <dbReference type="SAM" id="Phobius"/>
    </source>
</evidence>
<protein>
    <submittedName>
        <fullName evidence="2">AtpZ/AtpI family protein</fullName>
    </submittedName>
</protein>
<organism evidence="2 3">
    <name type="scientific">Agathobaculum faecis</name>
    <dbReference type="NCBI Taxonomy" id="2763013"/>
    <lineage>
        <taxon>Bacteria</taxon>
        <taxon>Bacillati</taxon>
        <taxon>Bacillota</taxon>
        <taxon>Clostridia</taxon>
        <taxon>Eubacteriales</taxon>
        <taxon>Butyricicoccaceae</taxon>
        <taxon>Agathobaculum</taxon>
    </lineage>
</organism>
<dbReference type="AlphaFoldDB" id="A0A923LTV9"/>
<reference evidence="2" key="1">
    <citation type="submission" date="2020-08" db="EMBL/GenBank/DDBJ databases">
        <title>Genome public.</title>
        <authorList>
            <person name="Liu C."/>
            <person name="Sun Q."/>
        </authorList>
    </citation>
    <scope>NUCLEOTIDE SEQUENCE</scope>
    <source>
        <strain evidence="2">NSJ-28</strain>
    </source>
</reference>
<sequence length="85" mass="9537">MRKSESKWSVLRYLAYFSQVGCTVAVPPLLGCFGAVWLRDRFGWGNGVVIAGLLLGVGVAVCGLRDFLRFTERKARESERKEKMP</sequence>
<comment type="caution">
    <text evidence="2">The sequence shown here is derived from an EMBL/GenBank/DDBJ whole genome shotgun (WGS) entry which is preliminary data.</text>
</comment>
<name>A0A923LTV9_9FIRM</name>
<keyword evidence="1" id="KW-0472">Membrane</keyword>
<accession>A0A923LTV9</accession>
<dbReference type="Proteomes" id="UP000606499">
    <property type="component" value="Unassembled WGS sequence"/>
</dbReference>
<feature type="transmembrane region" description="Helical" evidence="1">
    <location>
        <begin position="44"/>
        <end position="64"/>
    </location>
</feature>
<dbReference type="RefSeq" id="WP_054327694.1">
    <property type="nucleotide sequence ID" value="NZ_JACOPL010000001.1"/>
</dbReference>
<feature type="transmembrane region" description="Helical" evidence="1">
    <location>
        <begin position="12"/>
        <end position="38"/>
    </location>
</feature>